<dbReference type="InterPro" id="IPR051783">
    <property type="entry name" value="NAD(P)-dependent_oxidoreduct"/>
</dbReference>
<proteinExistence type="predicted"/>
<dbReference type="GO" id="GO:0005737">
    <property type="term" value="C:cytoplasm"/>
    <property type="evidence" value="ECO:0007669"/>
    <property type="project" value="TreeGrafter"/>
</dbReference>
<protein>
    <recommendedName>
        <fullName evidence="3">NAD(P)-binding domain-containing protein</fullName>
    </recommendedName>
</protein>
<dbReference type="Gene3D" id="3.40.50.720">
    <property type="entry name" value="NAD(P)-binding Rossmann-like Domain"/>
    <property type="match status" value="1"/>
</dbReference>
<evidence type="ECO:0000313" key="1">
    <source>
        <dbReference type="EMBL" id="TPX16130.1"/>
    </source>
</evidence>
<dbReference type="InterPro" id="IPR036291">
    <property type="entry name" value="NAD(P)-bd_dom_sf"/>
</dbReference>
<dbReference type="OrthoDB" id="2130169at2759"/>
<dbReference type="PANTHER" id="PTHR48079:SF8">
    <property type="entry name" value="NAD(P)-BINDING DOMAIN-CONTAINING PROTEIN"/>
    <property type="match status" value="1"/>
</dbReference>
<dbReference type="InParanoid" id="A0A507BHU3"/>
<dbReference type="GeneID" id="41971572"/>
<reference evidence="1 2" key="1">
    <citation type="submission" date="2019-06" db="EMBL/GenBank/DDBJ databases">
        <title>Draft genome sequence of the filamentous fungus Phialemoniopsis curvata isolated from diesel fuel.</title>
        <authorList>
            <person name="Varaljay V.A."/>
            <person name="Lyon W.J."/>
            <person name="Crouch A.L."/>
            <person name="Drake C.E."/>
            <person name="Hollomon J.M."/>
            <person name="Nadeau L.J."/>
            <person name="Nunn H.S."/>
            <person name="Stevenson B.S."/>
            <person name="Bojanowski C.L."/>
            <person name="Crookes-Goodson W.J."/>
        </authorList>
    </citation>
    <scope>NUCLEOTIDE SEQUENCE [LARGE SCALE GENOMIC DNA]</scope>
    <source>
        <strain evidence="1 2">D216</strain>
    </source>
</reference>
<dbReference type="GO" id="GO:0004029">
    <property type="term" value="F:aldehyde dehydrogenase (NAD+) activity"/>
    <property type="evidence" value="ECO:0007669"/>
    <property type="project" value="TreeGrafter"/>
</dbReference>
<dbReference type="Proteomes" id="UP000319257">
    <property type="component" value="Unassembled WGS sequence"/>
</dbReference>
<name>A0A507BHU3_9PEZI</name>
<dbReference type="AlphaFoldDB" id="A0A507BHU3"/>
<organism evidence="1 2">
    <name type="scientific">Thyridium curvatum</name>
    <dbReference type="NCBI Taxonomy" id="1093900"/>
    <lineage>
        <taxon>Eukaryota</taxon>
        <taxon>Fungi</taxon>
        <taxon>Dikarya</taxon>
        <taxon>Ascomycota</taxon>
        <taxon>Pezizomycotina</taxon>
        <taxon>Sordariomycetes</taxon>
        <taxon>Sordariomycetidae</taxon>
        <taxon>Thyridiales</taxon>
        <taxon>Thyridiaceae</taxon>
        <taxon>Thyridium</taxon>
    </lineage>
</organism>
<evidence type="ECO:0008006" key="3">
    <source>
        <dbReference type="Google" id="ProtNLM"/>
    </source>
</evidence>
<dbReference type="SUPFAM" id="SSF51735">
    <property type="entry name" value="NAD(P)-binding Rossmann-fold domains"/>
    <property type="match status" value="1"/>
</dbReference>
<accession>A0A507BHU3</accession>
<keyword evidence="2" id="KW-1185">Reference proteome</keyword>
<dbReference type="STRING" id="1093900.A0A507BHU3"/>
<comment type="caution">
    <text evidence="1">The sequence shown here is derived from an EMBL/GenBank/DDBJ whole genome shotgun (WGS) entry which is preliminary data.</text>
</comment>
<sequence length="413" mass="44805">MKTSDFETTLKEAYDIPVPQTLQQPRYKVITSFYTPQQGKHYGANLPVRHIPSPSAPQQYGSSLMMTTRRTGASGYIGGDVLHLVAKTHLHLVAKTHPDYIIKALVRDIAKGQQIAKAFSNVQLVEGDLDATETIRREASEADVVLHLAATGHLNSVKAIHSAFLNSVRQKPAHWIQISGASALAAAELADKSRAFGAPSDLVFDDLDDIAGITSMIRGHPSRAVDNYVLDVAKSTSSVNTALVFPPIIYGQGRGPVNQRSIQIPQLARATLERGQGVRVGAGRSRWGDVHVHDVSALILRLLEKAVEGPADERLWNENGIYLTGVGELSFGEISEKVATAAVKQGLISDPTVEQRDAEAFDALIPHGTVLYGTNARSHARRAKEFLGWQPQGDSLEQEIPRAVEAEGQKMKA</sequence>
<dbReference type="PANTHER" id="PTHR48079">
    <property type="entry name" value="PROTEIN YEEZ"/>
    <property type="match status" value="1"/>
</dbReference>
<evidence type="ECO:0000313" key="2">
    <source>
        <dbReference type="Proteomes" id="UP000319257"/>
    </source>
</evidence>
<dbReference type="EMBL" id="SKBQ01000019">
    <property type="protein sequence ID" value="TPX16130.1"/>
    <property type="molecule type" value="Genomic_DNA"/>
</dbReference>
<gene>
    <name evidence="1" type="ORF">E0L32_004125</name>
</gene>
<dbReference type="RefSeq" id="XP_030997841.1">
    <property type="nucleotide sequence ID" value="XM_031138501.1"/>
</dbReference>